<feature type="region of interest" description="Disordered" evidence="10">
    <location>
        <begin position="567"/>
        <end position="588"/>
    </location>
</feature>
<keyword evidence="4" id="KW-0862">Zinc</keyword>
<dbReference type="Proteomes" id="UP000825935">
    <property type="component" value="Chromosome 34"/>
</dbReference>
<dbReference type="OMA" id="TFPCKRR"/>
<feature type="region of interest" description="Disordered" evidence="10">
    <location>
        <begin position="247"/>
        <end position="278"/>
    </location>
</feature>
<accession>A0A8T2QJ20</accession>
<dbReference type="EMBL" id="CM035439">
    <property type="protein sequence ID" value="KAH7283582.1"/>
    <property type="molecule type" value="Genomic_DNA"/>
</dbReference>
<evidence type="ECO:0000256" key="6">
    <source>
        <dbReference type="ARBA" id="ARBA00023163"/>
    </source>
</evidence>
<evidence type="ECO:0000259" key="12">
    <source>
        <dbReference type="PROSITE" id="PS51916"/>
    </source>
</evidence>
<dbReference type="PANTHER" id="PTHR46855">
    <property type="entry name" value="OSJNBB0038F03.10 PROTEIN"/>
    <property type="match status" value="1"/>
</dbReference>
<dbReference type="InterPro" id="IPR013088">
    <property type="entry name" value="Znf_NHR/GATA"/>
</dbReference>
<proteinExistence type="predicted"/>
<keyword evidence="2" id="KW-0479">Metal-binding</keyword>
<dbReference type="PROSITE" id="PS50114">
    <property type="entry name" value="GATA_ZN_FINGER_2"/>
    <property type="match status" value="1"/>
</dbReference>
<dbReference type="CDD" id="cd00202">
    <property type="entry name" value="ZnF_GATA"/>
    <property type="match status" value="1"/>
</dbReference>
<comment type="caution">
    <text evidence="13">The sequence shown here is derived from an EMBL/GenBank/DDBJ whole genome shotgun (WGS) entry which is preliminary data.</text>
</comment>
<dbReference type="OrthoDB" id="515401at2759"/>
<dbReference type="EMBL" id="CM035439">
    <property type="protein sequence ID" value="KAH7283580.1"/>
    <property type="molecule type" value="Genomic_DNA"/>
</dbReference>
<sequence>MGKQGPCCHCGIATTPLWRNGPADKPVLCNACGSRWRTKGTLVNYMPMHSGGLGLKNSSLKKNTCKINGHSLKRKEPSDGLSDSYYSYQRSLPVWGILNEDDACTRSSSGSGMSVSESCAQRPTSSGRASDCWPPWGFHVPSKRRSVMHRHWTASNRFPCFYPSSELCVNRSQPDEELLVEYRSPSMSVEIGLGGVLIRSPTSGTCAQESQASSMMFEKQAIIKHSVNLESDLRKAYTLGAPFSEGIGKQKGKDRTKQFTRSTRAGGNGSTRNLGPNKSLLDNFPYKKRDVLQSCHSPLVFVELKDIINSDTFMSLLTEQEQHQLIKHLSPVDKPDSLKQLFSSAPFESALRGFQDLLSAGMFDAQESGVSTRVLQHYQHLLTTYDLTRSGWIERCSQMRKRKSSADYAKIIQEKEFLEEKLKALNNLGADGLSSSGQLVIEKFIPTSNFGSVVTEVDETPDPSIPSTRCQTFTPMSHDTLDRADQPAEPPSRRRNSFKAHGLEGDSRLKAIQSPKTYQGRKSLMEAPSYGLLEHDVLLDVPSNLSFQQAELLHEPVFYKSPQPKDAGNLVSQSSKTSNAPIQDNVWPNEPNMDWSEFLWNSPSAGSVNDTF</sequence>
<evidence type="ECO:0000256" key="1">
    <source>
        <dbReference type="ARBA" id="ARBA00004123"/>
    </source>
</evidence>
<dbReference type="Pfam" id="PF00320">
    <property type="entry name" value="GATA"/>
    <property type="match status" value="1"/>
</dbReference>
<keyword evidence="3 8" id="KW-0863">Zinc-finger</keyword>
<evidence type="ECO:0000256" key="8">
    <source>
        <dbReference type="PROSITE-ProRule" id="PRU00094"/>
    </source>
</evidence>
<feature type="compositionally biased region" description="Polar residues" evidence="10">
    <location>
        <begin position="259"/>
        <end position="276"/>
    </location>
</feature>
<dbReference type="SUPFAM" id="SSF57716">
    <property type="entry name" value="Glucocorticoid receptor-like (DNA-binding domain)"/>
    <property type="match status" value="1"/>
</dbReference>
<evidence type="ECO:0000256" key="3">
    <source>
        <dbReference type="ARBA" id="ARBA00022771"/>
    </source>
</evidence>
<comment type="subcellular location">
    <subcellularLocation>
        <location evidence="1">Nucleus</location>
    </subcellularLocation>
</comment>
<dbReference type="Gene3D" id="3.30.50.10">
    <property type="entry name" value="Erythroid Transcription Factor GATA-1, subunit A"/>
    <property type="match status" value="1"/>
</dbReference>
<dbReference type="GO" id="GO:0006355">
    <property type="term" value="P:regulation of DNA-templated transcription"/>
    <property type="evidence" value="ECO:0007669"/>
    <property type="project" value="InterPro"/>
</dbReference>
<feature type="domain" description="GATA-type" evidence="11">
    <location>
        <begin position="7"/>
        <end position="40"/>
    </location>
</feature>
<feature type="compositionally biased region" description="Polar residues" evidence="10">
    <location>
        <begin position="570"/>
        <end position="582"/>
    </location>
</feature>
<feature type="region of interest" description="Disordered" evidence="10">
    <location>
        <begin position="458"/>
        <end position="506"/>
    </location>
</feature>
<evidence type="ECO:0000313" key="13">
    <source>
        <dbReference type="EMBL" id="KAH7283580.1"/>
    </source>
</evidence>
<dbReference type="AlphaFoldDB" id="A0A8T2QJ20"/>
<dbReference type="PROSITE" id="PS51916">
    <property type="entry name" value="DEUBAD"/>
    <property type="match status" value="1"/>
</dbReference>
<dbReference type="InterPro" id="IPR044867">
    <property type="entry name" value="DEUBAD_dom"/>
</dbReference>
<organism evidence="13 14">
    <name type="scientific">Ceratopteris richardii</name>
    <name type="common">Triangle waterfern</name>
    <dbReference type="NCBI Taxonomy" id="49495"/>
    <lineage>
        <taxon>Eukaryota</taxon>
        <taxon>Viridiplantae</taxon>
        <taxon>Streptophyta</taxon>
        <taxon>Embryophyta</taxon>
        <taxon>Tracheophyta</taxon>
        <taxon>Polypodiopsida</taxon>
        <taxon>Polypodiidae</taxon>
        <taxon>Polypodiales</taxon>
        <taxon>Pteridineae</taxon>
        <taxon>Pteridaceae</taxon>
        <taxon>Parkerioideae</taxon>
        <taxon>Ceratopteris</taxon>
    </lineage>
</organism>
<dbReference type="PANTHER" id="PTHR46855:SF1">
    <property type="entry name" value="GATA TRANSCRIPTION FACTOR 26"/>
    <property type="match status" value="1"/>
</dbReference>
<evidence type="ECO:0000256" key="9">
    <source>
        <dbReference type="SAM" id="Coils"/>
    </source>
</evidence>
<dbReference type="InterPro" id="IPR044589">
    <property type="entry name" value="GATA26/27"/>
</dbReference>
<evidence type="ECO:0000256" key="7">
    <source>
        <dbReference type="ARBA" id="ARBA00023242"/>
    </source>
</evidence>
<gene>
    <name evidence="13" type="ORF">KP509_34G014600</name>
</gene>
<keyword evidence="7" id="KW-0539">Nucleus</keyword>
<keyword evidence="6" id="KW-0804">Transcription</keyword>
<feature type="compositionally biased region" description="Polar residues" evidence="10">
    <location>
        <begin position="465"/>
        <end position="477"/>
    </location>
</feature>
<evidence type="ECO:0000256" key="4">
    <source>
        <dbReference type="ARBA" id="ARBA00022833"/>
    </source>
</evidence>
<evidence type="ECO:0000313" key="14">
    <source>
        <dbReference type="Proteomes" id="UP000825935"/>
    </source>
</evidence>
<keyword evidence="5" id="KW-0805">Transcription regulation</keyword>
<evidence type="ECO:0000256" key="5">
    <source>
        <dbReference type="ARBA" id="ARBA00023015"/>
    </source>
</evidence>
<dbReference type="SMART" id="SM00401">
    <property type="entry name" value="ZnF_GATA"/>
    <property type="match status" value="1"/>
</dbReference>
<feature type="domain" description="DEUBAD" evidence="12">
    <location>
        <begin position="295"/>
        <end position="402"/>
    </location>
</feature>
<dbReference type="InterPro" id="IPR000679">
    <property type="entry name" value="Znf_GATA"/>
</dbReference>
<evidence type="ECO:0008006" key="15">
    <source>
        <dbReference type="Google" id="ProtNLM"/>
    </source>
</evidence>
<evidence type="ECO:0000256" key="10">
    <source>
        <dbReference type="SAM" id="MobiDB-lite"/>
    </source>
</evidence>
<dbReference type="InterPro" id="IPR028020">
    <property type="entry name" value="ASX_DEUBAD_dom"/>
</dbReference>
<evidence type="ECO:0000259" key="11">
    <source>
        <dbReference type="PROSITE" id="PS50114"/>
    </source>
</evidence>
<keyword evidence="14" id="KW-1185">Reference proteome</keyword>
<keyword evidence="9" id="KW-0175">Coiled coil</keyword>
<protein>
    <recommendedName>
        <fullName evidence="15">GATA transcription factor 26</fullName>
    </recommendedName>
</protein>
<reference evidence="13" key="1">
    <citation type="submission" date="2021-08" db="EMBL/GenBank/DDBJ databases">
        <title>WGS assembly of Ceratopteris richardii.</title>
        <authorList>
            <person name="Marchant D.B."/>
            <person name="Chen G."/>
            <person name="Jenkins J."/>
            <person name="Shu S."/>
            <person name="Leebens-Mack J."/>
            <person name="Grimwood J."/>
            <person name="Schmutz J."/>
            <person name="Soltis P."/>
            <person name="Soltis D."/>
            <person name="Chen Z.-H."/>
        </authorList>
    </citation>
    <scope>NUCLEOTIDE SEQUENCE</scope>
    <source>
        <strain evidence="13">Whitten #5841</strain>
        <tissue evidence="13">Leaf</tissue>
    </source>
</reference>
<feature type="coiled-coil region" evidence="9">
    <location>
        <begin position="401"/>
        <end position="428"/>
    </location>
</feature>
<dbReference type="GO" id="GO:0005634">
    <property type="term" value="C:nucleus"/>
    <property type="evidence" value="ECO:0007669"/>
    <property type="project" value="UniProtKB-SubCell"/>
</dbReference>
<name>A0A8T2QJ20_CERRI</name>
<evidence type="ECO:0000256" key="2">
    <source>
        <dbReference type="ARBA" id="ARBA00022723"/>
    </source>
</evidence>
<dbReference type="GO" id="GO:0043565">
    <property type="term" value="F:sequence-specific DNA binding"/>
    <property type="evidence" value="ECO:0007669"/>
    <property type="project" value="InterPro"/>
</dbReference>
<dbReference type="Pfam" id="PF13919">
    <property type="entry name" value="ASXH"/>
    <property type="match status" value="1"/>
</dbReference>
<dbReference type="GO" id="GO:0008270">
    <property type="term" value="F:zinc ion binding"/>
    <property type="evidence" value="ECO:0007669"/>
    <property type="project" value="UniProtKB-KW"/>
</dbReference>